<keyword evidence="1" id="KW-0378">Hydrolase</keyword>
<dbReference type="InterPro" id="IPR008969">
    <property type="entry name" value="CarboxyPept-like_regulatory"/>
</dbReference>
<reference evidence="1 2" key="1">
    <citation type="submission" date="2018-10" db="EMBL/GenBank/DDBJ databases">
        <title>Genomic Encyclopedia of Archaeal and Bacterial Type Strains, Phase II (KMG-II): from individual species to whole genera.</title>
        <authorList>
            <person name="Goeker M."/>
        </authorList>
    </citation>
    <scope>NUCLEOTIDE SEQUENCE [LARGE SCALE GENOMIC DNA]</scope>
    <source>
        <strain evidence="1 2">DSM 29537</strain>
    </source>
</reference>
<organism evidence="1 2">
    <name type="scientific">Flavobacterium endophyticum</name>
    <dbReference type="NCBI Taxonomy" id="1540163"/>
    <lineage>
        <taxon>Bacteria</taxon>
        <taxon>Pseudomonadati</taxon>
        <taxon>Bacteroidota</taxon>
        <taxon>Flavobacteriia</taxon>
        <taxon>Flavobacteriales</taxon>
        <taxon>Flavobacteriaceae</taxon>
        <taxon>Flavobacterium</taxon>
    </lineage>
</organism>
<evidence type="ECO:0000313" key="2">
    <source>
        <dbReference type="Proteomes" id="UP000277579"/>
    </source>
</evidence>
<dbReference type="GO" id="GO:0004180">
    <property type="term" value="F:carboxypeptidase activity"/>
    <property type="evidence" value="ECO:0007669"/>
    <property type="project" value="UniProtKB-KW"/>
</dbReference>
<gene>
    <name evidence="1" type="ORF">CLV94_0890</name>
</gene>
<evidence type="ECO:0000313" key="1">
    <source>
        <dbReference type="EMBL" id="RKS25845.1"/>
    </source>
</evidence>
<keyword evidence="1" id="KW-0645">Protease</keyword>
<name>A0A495MKD6_9FLAO</name>
<keyword evidence="2" id="KW-1185">Reference proteome</keyword>
<dbReference type="AlphaFoldDB" id="A0A495MKD6"/>
<dbReference type="OrthoDB" id="1427655at2"/>
<comment type="caution">
    <text evidence="1">The sequence shown here is derived from an EMBL/GenBank/DDBJ whole genome shotgun (WGS) entry which is preliminary data.</text>
</comment>
<keyword evidence="1" id="KW-0121">Carboxypeptidase</keyword>
<dbReference type="RefSeq" id="WP_121375215.1">
    <property type="nucleotide sequence ID" value="NZ_RBLC01000001.1"/>
</dbReference>
<protein>
    <submittedName>
        <fullName evidence="1">Carboxypeptidase-like protein</fullName>
    </submittedName>
</protein>
<sequence length="239" mass="27134">MKNSFLLIGLFVVQFLFSQEKMIHGKVTADGNNVEGINVVNLVNEKSAQTDAKGEFRILAKEDDLLVLSALSLEYKRKIIEADDLKSETVFITMIPKATQLDEVEITKYNNINAVSLGILSKPAKVYTPAERKVRTATTGLLDPLLNFMSGRTKRLKQQVSVEKKEMLLEKVDNLYDDAFYTETLKIHPDYIRAFKYFCIEDLKFATAVRAKNKTLATFLINELAVEYNKLQNSEVPKD</sequence>
<dbReference type="SUPFAM" id="SSF49464">
    <property type="entry name" value="Carboxypeptidase regulatory domain-like"/>
    <property type="match status" value="1"/>
</dbReference>
<dbReference type="Proteomes" id="UP000277579">
    <property type="component" value="Unassembled WGS sequence"/>
</dbReference>
<dbReference type="EMBL" id="RBLC01000001">
    <property type="protein sequence ID" value="RKS25845.1"/>
    <property type="molecule type" value="Genomic_DNA"/>
</dbReference>
<proteinExistence type="predicted"/>
<accession>A0A495MKD6</accession>